<feature type="compositionally biased region" description="Polar residues" evidence="1">
    <location>
        <begin position="106"/>
        <end position="121"/>
    </location>
</feature>
<organism evidence="2 3">
    <name type="scientific">Caerostris extrusa</name>
    <name type="common">Bark spider</name>
    <name type="synonym">Caerostris bankana</name>
    <dbReference type="NCBI Taxonomy" id="172846"/>
    <lineage>
        <taxon>Eukaryota</taxon>
        <taxon>Metazoa</taxon>
        <taxon>Ecdysozoa</taxon>
        <taxon>Arthropoda</taxon>
        <taxon>Chelicerata</taxon>
        <taxon>Arachnida</taxon>
        <taxon>Araneae</taxon>
        <taxon>Araneomorphae</taxon>
        <taxon>Entelegynae</taxon>
        <taxon>Araneoidea</taxon>
        <taxon>Araneidae</taxon>
        <taxon>Caerostris</taxon>
    </lineage>
</organism>
<accession>A0AAV4SZP0</accession>
<dbReference type="AlphaFoldDB" id="A0AAV4SZP0"/>
<keyword evidence="3" id="KW-1185">Reference proteome</keyword>
<evidence type="ECO:0000313" key="2">
    <source>
        <dbReference type="EMBL" id="GIY39495.1"/>
    </source>
</evidence>
<dbReference type="EMBL" id="BPLR01010472">
    <property type="protein sequence ID" value="GIY39495.1"/>
    <property type="molecule type" value="Genomic_DNA"/>
</dbReference>
<evidence type="ECO:0000313" key="3">
    <source>
        <dbReference type="Proteomes" id="UP001054945"/>
    </source>
</evidence>
<evidence type="ECO:0000256" key="1">
    <source>
        <dbReference type="SAM" id="MobiDB-lite"/>
    </source>
</evidence>
<reference evidence="2 3" key="1">
    <citation type="submission" date="2021-06" db="EMBL/GenBank/DDBJ databases">
        <title>Caerostris extrusa draft genome.</title>
        <authorList>
            <person name="Kono N."/>
            <person name="Arakawa K."/>
        </authorList>
    </citation>
    <scope>NUCLEOTIDE SEQUENCE [LARGE SCALE GENOMIC DNA]</scope>
</reference>
<sequence length="182" mass="20575">MLDLYKNDSAISRSEYYNKISHEYVTSVVVTGNRTQEWFLRDTSNNGMWSGKVIMNFSDEVSINIIGNKNANNIKWKLRVINVWMSPDLILDDSIGCGGKKRVGENKSQSRASVPRGTNSSTDKKEKMPSDFTPKIGEKPLVEVGAGRGGSHKKRSHFMPTVPLRDLRKPDASRDRIECIYH</sequence>
<comment type="caution">
    <text evidence="2">The sequence shown here is derived from an EMBL/GenBank/DDBJ whole genome shotgun (WGS) entry which is preliminary data.</text>
</comment>
<dbReference type="Proteomes" id="UP001054945">
    <property type="component" value="Unassembled WGS sequence"/>
</dbReference>
<gene>
    <name evidence="2" type="ORF">CEXT_653861</name>
</gene>
<name>A0AAV4SZP0_CAEEX</name>
<protein>
    <submittedName>
        <fullName evidence="2">Uncharacterized protein</fullName>
    </submittedName>
</protein>
<feature type="region of interest" description="Disordered" evidence="1">
    <location>
        <begin position="101"/>
        <end position="170"/>
    </location>
</feature>
<proteinExistence type="predicted"/>